<name>A0A402DM48_9CELL</name>
<dbReference type="InterPro" id="IPR003615">
    <property type="entry name" value="HNH_nuc"/>
</dbReference>
<evidence type="ECO:0000259" key="1">
    <source>
        <dbReference type="SMART" id="SM00507"/>
    </source>
</evidence>
<dbReference type="EMBL" id="BIMR01000016">
    <property type="protein sequence ID" value="GCE75196.1"/>
    <property type="molecule type" value="Genomic_DNA"/>
</dbReference>
<dbReference type="SMART" id="SM00507">
    <property type="entry name" value="HNHc"/>
    <property type="match status" value="1"/>
</dbReference>
<gene>
    <name evidence="2" type="ORF">CBZ_02520</name>
</gene>
<keyword evidence="3" id="KW-1185">Reference proteome</keyword>
<feature type="domain" description="HNH nuclease" evidence="1">
    <location>
        <begin position="70"/>
        <end position="121"/>
    </location>
</feature>
<dbReference type="InterPro" id="IPR052892">
    <property type="entry name" value="NA-targeting_endonuclease"/>
</dbReference>
<proteinExistence type="predicted"/>
<keyword evidence="2" id="KW-0255">Endonuclease</keyword>
<dbReference type="PANTHER" id="PTHR33877">
    <property type="entry name" value="SLL1193 PROTEIN"/>
    <property type="match status" value="1"/>
</dbReference>
<evidence type="ECO:0000313" key="3">
    <source>
        <dbReference type="Proteomes" id="UP000289954"/>
    </source>
</evidence>
<dbReference type="OrthoDB" id="9802901at2"/>
<keyword evidence="2" id="KW-0540">Nuclease</keyword>
<comment type="caution">
    <text evidence="2">The sequence shown here is derived from an EMBL/GenBank/DDBJ whole genome shotgun (WGS) entry which is preliminary data.</text>
</comment>
<dbReference type="GO" id="GO:0003676">
    <property type="term" value="F:nucleic acid binding"/>
    <property type="evidence" value="ECO:0007669"/>
    <property type="project" value="InterPro"/>
</dbReference>
<reference evidence="2 3" key="1">
    <citation type="submission" date="2019-01" db="EMBL/GenBank/DDBJ databases">
        <title>Draft genome sequence of Cellulomonas takizawaensis strain TKZ-21.</title>
        <authorList>
            <person name="Yamamura H."/>
            <person name="Hayashi T."/>
            <person name="Hamada M."/>
            <person name="Serisawa Y."/>
            <person name="Matsuyama K."/>
            <person name="Nakagawa Y."/>
            <person name="Otoguro M."/>
            <person name="Yanagida F."/>
            <person name="Hayakawa M."/>
        </authorList>
    </citation>
    <scope>NUCLEOTIDE SEQUENCE [LARGE SCALE GENOMIC DNA]</scope>
    <source>
        <strain evidence="2 3">NBRC12680</strain>
    </source>
</reference>
<dbReference type="AlphaFoldDB" id="A0A402DM48"/>
<accession>A0A402DM48</accession>
<protein>
    <submittedName>
        <fullName evidence="2">HNH endonuclease</fullName>
    </submittedName>
</protein>
<dbReference type="GO" id="GO:0008270">
    <property type="term" value="F:zinc ion binding"/>
    <property type="evidence" value="ECO:0007669"/>
    <property type="project" value="InterPro"/>
</dbReference>
<dbReference type="Pfam" id="PF01844">
    <property type="entry name" value="HNH"/>
    <property type="match status" value="1"/>
</dbReference>
<sequence length="150" mass="16918">MSGVLVLNAGYEPLHRVSLQHAAQMLHRRVAVVEEAVAGKRYGPYPLPAVLRLVRYVQMRWRHRSGTPPWSRAGVLRRDRHVCAYCGARDAGTVDHVLPRSRTADANTWLNTVASCGRCNNLKRDRTPQEAGMRLRYAPRVPSFAELLHA</sequence>
<dbReference type="Gene3D" id="1.10.30.50">
    <property type="match status" value="1"/>
</dbReference>
<dbReference type="InterPro" id="IPR002711">
    <property type="entry name" value="HNH"/>
</dbReference>
<dbReference type="GO" id="GO:0004519">
    <property type="term" value="F:endonuclease activity"/>
    <property type="evidence" value="ECO:0007669"/>
    <property type="project" value="UniProtKB-KW"/>
</dbReference>
<keyword evidence="2" id="KW-0378">Hydrolase</keyword>
<dbReference type="Proteomes" id="UP000289954">
    <property type="component" value="Unassembled WGS sequence"/>
</dbReference>
<dbReference type="CDD" id="cd00085">
    <property type="entry name" value="HNHc"/>
    <property type="match status" value="1"/>
</dbReference>
<dbReference type="PANTHER" id="PTHR33877:SF2">
    <property type="entry name" value="OS07G0170200 PROTEIN"/>
    <property type="match status" value="1"/>
</dbReference>
<dbReference type="RefSeq" id="WP_130779822.1">
    <property type="nucleotide sequence ID" value="NZ_BIMR01000016.1"/>
</dbReference>
<organism evidence="2 3">
    <name type="scientific">Cellulomonas biazotea</name>
    <dbReference type="NCBI Taxonomy" id="1709"/>
    <lineage>
        <taxon>Bacteria</taxon>
        <taxon>Bacillati</taxon>
        <taxon>Actinomycetota</taxon>
        <taxon>Actinomycetes</taxon>
        <taxon>Micrococcales</taxon>
        <taxon>Cellulomonadaceae</taxon>
        <taxon>Cellulomonas</taxon>
    </lineage>
</organism>
<evidence type="ECO:0000313" key="2">
    <source>
        <dbReference type="EMBL" id="GCE75196.1"/>
    </source>
</evidence>